<keyword evidence="2" id="KW-1185">Reference proteome</keyword>
<organism evidence="1 2">
    <name type="scientific">Methanosarcina vacuolata Z-761</name>
    <dbReference type="NCBI Taxonomy" id="1434123"/>
    <lineage>
        <taxon>Archaea</taxon>
        <taxon>Methanobacteriati</taxon>
        <taxon>Methanobacteriota</taxon>
        <taxon>Stenosarchaea group</taxon>
        <taxon>Methanomicrobia</taxon>
        <taxon>Methanosarcinales</taxon>
        <taxon>Methanosarcinaceae</taxon>
        <taxon>Methanosarcina</taxon>
    </lineage>
</organism>
<dbReference type="AlphaFoldDB" id="A0A0E3Q2D8"/>
<name>A0A0E3Q2D8_9EURY</name>
<dbReference type="KEGG" id="mvc:MSVAZ_0190"/>
<dbReference type="Proteomes" id="UP000033096">
    <property type="component" value="Chromosome"/>
</dbReference>
<protein>
    <recommendedName>
        <fullName evidence="3">DUF2795 domain-containing protein</fullName>
    </recommendedName>
</protein>
<reference evidence="1 2" key="1">
    <citation type="submission" date="2014-07" db="EMBL/GenBank/DDBJ databases">
        <title>Methanogenic archaea and the global carbon cycle.</title>
        <authorList>
            <person name="Henriksen J.R."/>
            <person name="Luke J."/>
            <person name="Reinhart S."/>
            <person name="Benedict M.N."/>
            <person name="Youngblut N.D."/>
            <person name="Metcalf M.E."/>
            <person name="Whitaker R.J."/>
            <person name="Metcalf W.W."/>
        </authorList>
    </citation>
    <scope>NUCLEOTIDE SEQUENCE [LARGE SCALE GENOMIC DNA]</scope>
    <source>
        <strain evidence="1 2">Z-761</strain>
    </source>
</reference>
<dbReference type="RefSeq" id="WP_232316167.1">
    <property type="nucleotide sequence ID" value="NZ_CP009520.1"/>
</dbReference>
<sequence>MKSPSLARKRIINQTDVYVKLYQIYQNVESGQTPQIPQKTDRYTSTEKYVHRKQTNIRGKNQMQESATEVHNAIQKALQAFQDMKYPVTKWQLIDKAKSLNARNEVIQAIENIPDKEYHSSSDVLQEFKGIQNVMQAFRDVKFPATRNQLVEEAKKLNARSEVINILESCSDREYTNFSDVIKECKGKGELAKPR</sequence>
<dbReference type="Pfam" id="PF11387">
    <property type="entry name" value="DUF2795"/>
    <property type="match status" value="2"/>
</dbReference>
<evidence type="ECO:0000313" key="2">
    <source>
        <dbReference type="Proteomes" id="UP000033096"/>
    </source>
</evidence>
<evidence type="ECO:0008006" key="3">
    <source>
        <dbReference type="Google" id="ProtNLM"/>
    </source>
</evidence>
<dbReference type="HOGENOM" id="CLU_122696_0_0_2"/>
<proteinExistence type="predicted"/>
<gene>
    <name evidence="1" type="ORF">MSVAZ_0190</name>
</gene>
<dbReference type="InterPro" id="IPR021527">
    <property type="entry name" value="DUF2795"/>
</dbReference>
<dbReference type="GeneID" id="24808543"/>
<accession>A0A0E3Q2D8</accession>
<dbReference type="EMBL" id="CP009520">
    <property type="protein sequence ID" value="AKB42459.1"/>
    <property type="molecule type" value="Genomic_DNA"/>
</dbReference>
<evidence type="ECO:0000313" key="1">
    <source>
        <dbReference type="EMBL" id="AKB42459.1"/>
    </source>
</evidence>
<dbReference type="PATRIC" id="fig|1434123.4.peg.176"/>